<proteinExistence type="predicted"/>
<sequence length="80" mass="9515">MIIKFDGYGINEYVTGQNVSITKLKRLYLNVKHEEISNDGVIDLFCVRHNYERIPHFFYQDVISDIVIDLDTDYIYLPNR</sequence>
<accession>A0A2B2LJW9</accession>
<reference evidence="1 2" key="1">
    <citation type="submission" date="2017-09" db="EMBL/GenBank/DDBJ databases">
        <title>Large-scale bioinformatics analysis of Bacillus genomes uncovers conserved roles of natural products in bacterial physiology.</title>
        <authorList>
            <consortium name="Agbiome Team Llc"/>
            <person name="Bleich R.M."/>
            <person name="Grubbs K.J."/>
            <person name="Santa Maria K.C."/>
            <person name="Allen S.E."/>
            <person name="Farag S."/>
            <person name="Shank E.A."/>
            <person name="Bowers A."/>
        </authorList>
    </citation>
    <scope>NUCLEOTIDE SEQUENCE [LARGE SCALE GENOMIC DNA]</scope>
    <source>
        <strain evidence="1 2">AFS070861</strain>
    </source>
</reference>
<evidence type="ECO:0000313" key="2">
    <source>
        <dbReference type="Proteomes" id="UP000224386"/>
    </source>
</evidence>
<organism evidence="1 2">
    <name type="scientific">Bacillus cereus</name>
    <dbReference type="NCBI Taxonomy" id="1396"/>
    <lineage>
        <taxon>Bacteria</taxon>
        <taxon>Bacillati</taxon>
        <taxon>Bacillota</taxon>
        <taxon>Bacilli</taxon>
        <taxon>Bacillales</taxon>
        <taxon>Bacillaceae</taxon>
        <taxon>Bacillus</taxon>
        <taxon>Bacillus cereus group</taxon>
    </lineage>
</organism>
<dbReference type="Proteomes" id="UP000224386">
    <property type="component" value="Unassembled WGS sequence"/>
</dbReference>
<dbReference type="RefSeq" id="WP_098614693.1">
    <property type="nucleotide sequence ID" value="NZ_NUMH01000007.1"/>
</dbReference>
<comment type="caution">
    <text evidence="1">The sequence shown here is derived from an EMBL/GenBank/DDBJ whole genome shotgun (WGS) entry which is preliminary data.</text>
</comment>
<dbReference type="EMBL" id="NVAP01000051">
    <property type="protein sequence ID" value="PFQ42590.1"/>
    <property type="molecule type" value="Genomic_DNA"/>
</dbReference>
<name>A0A2B2LJW9_BACCE</name>
<protein>
    <submittedName>
        <fullName evidence="1">Uncharacterized protein</fullName>
    </submittedName>
</protein>
<evidence type="ECO:0000313" key="1">
    <source>
        <dbReference type="EMBL" id="PFQ42590.1"/>
    </source>
</evidence>
<gene>
    <name evidence="1" type="ORF">COK05_25005</name>
</gene>
<dbReference type="AlphaFoldDB" id="A0A2B2LJW9"/>